<accession>W6MK13</accession>
<dbReference type="Proteomes" id="UP000019384">
    <property type="component" value="Unassembled WGS sequence"/>
</dbReference>
<evidence type="ECO:0000313" key="1">
    <source>
        <dbReference type="EMBL" id="CDK24907.1"/>
    </source>
</evidence>
<proteinExistence type="predicted"/>
<protein>
    <recommendedName>
        <fullName evidence="3">YbhB/YbcL family Raf kinase inhibitor-like protein</fullName>
    </recommendedName>
</protein>
<dbReference type="SUPFAM" id="SSF49777">
    <property type="entry name" value="PEBP-like"/>
    <property type="match status" value="1"/>
</dbReference>
<dbReference type="CDD" id="cd00865">
    <property type="entry name" value="PEBP_bact_arch"/>
    <property type="match status" value="1"/>
</dbReference>
<evidence type="ECO:0008006" key="3">
    <source>
        <dbReference type="Google" id="ProtNLM"/>
    </source>
</evidence>
<dbReference type="Gene3D" id="3.90.280.10">
    <property type="entry name" value="PEBP-like"/>
    <property type="match status" value="1"/>
</dbReference>
<dbReference type="Pfam" id="PF01161">
    <property type="entry name" value="PBP"/>
    <property type="match status" value="1"/>
</dbReference>
<dbReference type="OrthoDB" id="4025491at2759"/>
<gene>
    <name evidence="1" type="ORF">KUCA_T00000874001</name>
</gene>
<reference evidence="1" key="1">
    <citation type="submission" date="2013-12" db="EMBL/GenBank/DDBJ databases">
        <authorList>
            <person name="Genoscope - CEA"/>
        </authorList>
    </citation>
    <scope>NUCLEOTIDE SEQUENCE</scope>
    <source>
        <strain evidence="1">CBS 1993</strain>
    </source>
</reference>
<dbReference type="STRING" id="1382522.W6MK13"/>
<reference evidence="1" key="2">
    <citation type="submission" date="2014-02" db="EMBL/GenBank/DDBJ databases">
        <title>Complete DNA sequence of /Kuraishia capsulata/ illustrates novel genomic features among budding yeasts (/Saccharomycotina/).</title>
        <authorList>
            <person name="Morales L."/>
            <person name="Noel B."/>
            <person name="Porcel B."/>
            <person name="Marcet-Houben M."/>
            <person name="Hullo M-F."/>
            <person name="Sacerdot C."/>
            <person name="Tekaia F."/>
            <person name="Leh-Louis V."/>
            <person name="Despons L."/>
            <person name="Khanna V."/>
            <person name="Aury J-M."/>
            <person name="Barbe V."/>
            <person name="Couloux A."/>
            <person name="Labadie K."/>
            <person name="Pelletier E."/>
            <person name="Souciet J-L."/>
            <person name="Boekhout T."/>
            <person name="Gabaldon T."/>
            <person name="Wincker P."/>
            <person name="Dujon B."/>
        </authorList>
    </citation>
    <scope>NUCLEOTIDE SEQUENCE</scope>
    <source>
        <strain evidence="1">CBS 1993</strain>
    </source>
</reference>
<dbReference type="EMBL" id="HG793125">
    <property type="protein sequence ID" value="CDK24907.1"/>
    <property type="molecule type" value="Genomic_DNA"/>
</dbReference>
<sequence>MVDSPFIRALAWLLYNQRNKEHELIFNDARFVDVPKSIVVQSPDFAADEYMPPYTAGVKSGGENSSPPLSIKNVPAEAKSLVWVMQDIDVPLPIKGTHFIAYGINPKTSEYSKGWFSTESEPEQKGLLKWGWGAGNRIGYFGPGPPPGHGDHQYFFEAYAINEEATERLEKEHDISAGKRVNLDQLMNIMHGNVLSMGYLKGLYVKP</sequence>
<dbReference type="PANTHER" id="PTHR30289:SF1">
    <property type="entry name" value="PEBP (PHOSPHATIDYLETHANOLAMINE-BINDING PROTEIN) FAMILY PROTEIN"/>
    <property type="match status" value="1"/>
</dbReference>
<organism evidence="1 2">
    <name type="scientific">Kuraishia capsulata CBS 1993</name>
    <dbReference type="NCBI Taxonomy" id="1382522"/>
    <lineage>
        <taxon>Eukaryota</taxon>
        <taxon>Fungi</taxon>
        <taxon>Dikarya</taxon>
        <taxon>Ascomycota</taxon>
        <taxon>Saccharomycotina</taxon>
        <taxon>Pichiomycetes</taxon>
        <taxon>Pichiales</taxon>
        <taxon>Pichiaceae</taxon>
        <taxon>Kuraishia</taxon>
    </lineage>
</organism>
<dbReference type="GeneID" id="34518310"/>
<keyword evidence="2" id="KW-1185">Reference proteome</keyword>
<dbReference type="InterPro" id="IPR036610">
    <property type="entry name" value="PEBP-like_sf"/>
</dbReference>
<dbReference type="PANTHER" id="PTHR30289">
    <property type="entry name" value="UNCHARACTERIZED PROTEIN YBCL-RELATED"/>
    <property type="match status" value="1"/>
</dbReference>
<dbReference type="RefSeq" id="XP_022456922.1">
    <property type="nucleotide sequence ID" value="XM_022605455.1"/>
</dbReference>
<evidence type="ECO:0000313" key="2">
    <source>
        <dbReference type="Proteomes" id="UP000019384"/>
    </source>
</evidence>
<name>W6MK13_9ASCO</name>
<dbReference type="HOGENOM" id="CLU_083918_1_0_1"/>
<dbReference type="InterPro" id="IPR008914">
    <property type="entry name" value="PEBP"/>
</dbReference>
<dbReference type="InterPro" id="IPR005247">
    <property type="entry name" value="YbhB_YbcL/LppC-like"/>
</dbReference>
<dbReference type="AlphaFoldDB" id="W6MK13"/>